<organism evidence="2 3">
    <name type="scientific">Ligilactobacillus acidipiscis</name>
    <dbReference type="NCBI Taxonomy" id="89059"/>
    <lineage>
        <taxon>Bacteria</taxon>
        <taxon>Bacillati</taxon>
        <taxon>Bacillota</taxon>
        <taxon>Bacilli</taxon>
        <taxon>Lactobacillales</taxon>
        <taxon>Lactobacillaceae</taxon>
        <taxon>Ligilactobacillus</taxon>
    </lineage>
</organism>
<reference evidence="2" key="1">
    <citation type="journal article" date="2021" name="PeerJ">
        <title>Extensive microbial diversity within the chicken gut microbiome revealed by metagenomics and culture.</title>
        <authorList>
            <person name="Gilroy R."/>
            <person name="Ravi A."/>
            <person name="Getino M."/>
            <person name="Pursley I."/>
            <person name="Horton D.L."/>
            <person name="Alikhan N.F."/>
            <person name="Baker D."/>
            <person name="Gharbi K."/>
            <person name="Hall N."/>
            <person name="Watson M."/>
            <person name="Adriaenssens E.M."/>
            <person name="Foster-Nyarko E."/>
            <person name="Jarju S."/>
            <person name="Secka A."/>
            <person name="Antonio M."/>
            <person name="Oren A."/>
            <person name="Chaudhuri R.R."/>
            <person name="La Ragione R."/>
            <person name="Hildebrand F."/>
            <person name="Pallen M.J."/>
        </authorList>
    </citation>
    <scope>NUCLEOTIDE SEQUENCE</scope>
    <source>
        <strain evidence="2">CHK174-6876</strain>
    </source>
</reference>
<keyword evidence="1" id="KW-1133">Transmembrane helix</keyword>
<feature type="transmembrane region" description="Helical" evidence="1">
    <location>
        <begin position="504"/>
        <end position="525"/>
    </location>
</feature>
<feature type="transmembrane region" description="Helical" evidence="1">
    <location>
        <begin position="448"/>
        <end position="466"/>
    </location>
</feature>
<feature type="transmembrane region" description="Helical" evidence="1">
    <location>
        <begin position="12"/>
        <end position="31"/>
    </location>
</feature>
<feature type="transmembrane region" description="Helical" evidence="1">
    <location>
        <begin position="74"/>
        <end position="93"/>
    </location>
</feature>
<keyword evidence="1" id="KW-0472">Membrane</keyword>
<feature type="transmembrane region" description="Helical" evidence="1">
    <location>
        <begin position="43"/>
        <end position="62"/>
    </location>
</feature>
<feature type="transmembrane region" description="Helical" evidence="1">
    <location>
        <begin position="236"/>
        <end position="253"/>
    </location>
</feature>
<evidence type="ECO:0000256" key="1">
    <source>
        <dbReference type="SAM" id="Phobius"/>
    </source>
</evidence>
<feature type="transmembrane region" description="Helical" evidence="1">
    <location>
        <begin position="152"/>
        <end position="173"/>
    </location>
</feature>
<evidence type="ECO:0000313" key="2">
    <source>
        <dbReference type="EMBL" id="HJE98012.1"/>
    </source>
</evidence>
<keyword evidence="1" id="KW-0812">Transmembrane</keyword>
<gene>
    <name evidence="2" type="ORF">K8V00_10375</name>
</gene>
<evidence type="ECO:0008006" key="4">
    <source>
        <dbReference type="Google" id="ProtNLM"/>
    </source>
</evidence>
<feature type="transmembrane region" description="Helical" evidence="1">
    <location>
        <begin position="180"/>
        <end position="197"/>
    </location>
</feature>
<proteinExistence type="predicted"/>
<feature type="transmembrane region" description="Helical" evidence="1">
    <location>
        <begin position="283"/>
        <end position="301"/>
    </location>
</feature>
<accession>A0A921FB81</accession>
<dbReference type="AlphaFoldDB" id="A0A921FB81"/>
<feature type="transmembrane region" description="Helical" evidence="1">
    <location>
        <begin position="203"/>
        <end position="224"/>
    </location>
</feature>
<feature type="transmembrane region" description="Helical" evidence="1">
    <location>
        <begin position="418"/>
        <end position="436"/>
    </location>
</feature>
<dbReference type="EMBL" id="DYXG01000100">
    <property type="protein sequence ID" value="HJE98012.1"/>
    <property type="molecule type" value="Genomic_DNA"/>
</dbReference>
<dbReference type="Proteomes" id="UP000707535">
    <property type="component" value="Unassembled WGS sequence"/>
</dbReference>
<reference evidence="2" key="2">
    <citation type="submission" date="2021-09" db="EMBL/GenBank/DDBJ databases">
        <authorList>
            <person name="Gilroy R."/>
        </authorList>
    </citation>
    <scope>NUCLEOTIDE SEQUENCE</scope>
    <source>
        <strain evidence="2">CHK174-6876</strain>
    </source>
</reference>
<feature type="transmembrane region" description="Helical" evidence="1">
    <location>
        <begin position="259"/>
        <end position="276"/>
    </location>
</feature>
<comment type="caution">
    <text evidence="2">The sequence shown here is derived from an EMBL/GenBank/DDBJ whole genome shotgun (WGS) entry which is preliminary data.</text>
</comment>
<sequence length="670" mass="76299">MKQIYNNKVLLIIKRCLIILALIYLVIGTWANIYSASSPLKSLVLLPLIIIGPLLLKMVYSCINRLTVSQLKKLVLFSFAIMILVQLYVLIAMPATVYHDAFRTVQQAEQISTGDIDWTSTYFLRNPNNVPIAAFLGQWFKFTNFLGLSPNVALSVLKLLIFDGMIITILAILKEIKGDLKLSAMAAIFFLLSPYSYTYNIQVFYTDTPIFLACAVTVLILLKWQERKNSLDKSKRGKLLLFPLFGACLLAQIIKPNFLIFAIAALITIILLCFFQRLSLKKILAPLVTIILAIGLAFPAGKLVNASVDYHHDQSYELPTLHWVEMGLNAKSYGMYSAQDTKRTLQIKTLKGRQTAARKVIKQRVKKLGSFGLNKLWVTKMGILLKVNYYNQAYTGGFVQSPSWFQKHQRWWSATADIMLRCSFIFLYSQAILALVNEFKKRQTAGLIIFMLLVINGYLTAHMLFWEAEERYGQVVFPLLVTVIGLDLSSSVQSSTFVKPKKWLVPRVLSLIAVIIFVGGSYLVLNKKQIQRLPVITVAQRSQLSDQYHAKVVWLEPGEYVTQNMWVKSQNNYFSFLKAPGSRASAILTNIDKSVSYNVTPGHLKFKQNKFEPGKYQLRLYNATSRRQPVWLVRTHHYQLGQEPANISEPDWGKRTLIYLFGQTQKNIKQ</sequence>
<evidence type="ECO:0000313" key="3">
    <source>
        <dbReference type="Proteomes" id="UP000707535"/>
    </source>
</evidence>
<name>A0A921FB81_9LACO</name>
<protein>
    <recommendedName>
        <fullName evidence="4">Integral membrane protein</fullName>
    </recommendedName>
</protein>